<organism evidence="1 2">
    <name type="scientific">Phyllobacterium zundukense</name>
    <dbReference type="NCBI Taxonomy" id="1867719"/>
    <lineage>
        <taxon>Bacteria</taxon>
        <taxon>Pseudomonadati</taxon>
        <taxon>Pseudomonadota</taxon>
        <taxon>Alphaproteobacteria</taxon>
        <taxon>Hyphomicrobiales</taxon>
        <taxon>Phyllobacteriaceae</taxon>
        <taxon>Phyllobacterium</taxon>
    </lineage>
</organism>
<evidence type="ECO:0000313" key="2">
    <source>
        <dbReference type="Proteomes" id="UP000232163"/>
    </source>
</evidence>
<name>A0A2N9W445_9HYPH</name>
<protein>
    <submittedName>
        <fullName evidence="1">Phage portal protein</fullName>
    </submittedName>
</protein>
<accession>A0A2N9W445</accession>
<dbReference type="Gene3D" id="1.20.1270.210">
    <property type="match status" value="1"/>
</dbReference>
<dbReference type="Proteomes" id="UP000232163">
    <property type="component" value="Unassembled WGS sequence"/>
</dbReference>
<dbReference type="RefSeq" id="WP_237143330.1">
    <property type="nucleotide sequence ID" value="NZ_CP017940.1"/>
</dbReference>
<dbReference type="EMBL" id="MZMT01000003">
    <property type="protein sequence ID" value="PIO46513.1"/>
    <property type="molecule type" value="Genomic_DNA"/>
</dbReference>
<dbReference type="AlphaFoldDB" id="A0A2N9W445"/>
<dbReference type="NCBIfam" id="TIGR01537">
    <property type="entry name" value="portal_HK97"/>
    <property type="match status" value="1"/>
</dbReference>
<evidence type="ECO:0000313" key="1">
    <source>
        <dbReference type="EMBL" id="PIO46513.1"/>
    </source>
</evidence>
<dbReference type="Pfam" id="PF04860">
    <property type="entry name" value="Phage_portal"/>
    <property type="match status" value="1"/>
</dbReference>
<dbReference type="Gene3D" id="3.30.1120.70">
    <property type="match status" value="1"/>
</dbReference>
<sequence length="415" mass="45465">MSVKSRLSGLFGLGSQPSFEQKAFPLNSAEAFALFGSGPTTAGPSVGPISALHVPAVLQAVRIISENTGSLPCKVYRKTDDGKEEANDHPAYKLVHRFANDWTSAGKLREQLTADALTYGYGFAYVNRVNGNAFELTRFLPGTLQIVIDQDTGEPYFHSGKVKGKTQTRYHYSDILHIPAFGDIAPVRSAREAIALAIVLEKHAAQLFAGGARPAAMLYKETTTPANEAGTNAIRNILSGWRKAFANGHNGDPLILDGGYKYQQLALSSTDAQFAEMRTEQIREIARAFGIPPHMLFELSRATWSNAEQMGASFLQLCLRPWLDRWQDAYNLVLFNDEERDEYFCEFVIDDLMRADSAARADNFSKLIAARVMTPNEARAAMNLPAMEGGDELANPHINPTPALPAPIKESTPNA</sequence>
<dbReference type="KEGG" id="pht:BLM14_10515"/>
<reference evidence="1 2" key="1">
    <citation type="journal article" date="2017" name="Int J Environ Stud">
        <title>Does the Miocene-Pliocene relict legume Oxytropis triphylla form nitrogen-fixing nodules with a combination of bacterial strains?</title>
        <authorList>
            <person name="Safronova V."/>
            <person name="Belimov A."/>
            <person name="Sazanova A."/>
            <person name="Kuznetsova I."/>
            <person name="Popova J."/>
            <person name="Andronov E."/>
            <person name="Verkhozina A."/>
            <person name="Tikhonovich I."/>
        </authorList>
    </citation>
    <scope>NUCLEOTIDE SEQUENCE [LARGE SCALE GENOMIC DNA]</scope>
    <source>
        <strain evidence="1 2">Tri-38</strain>
    </source>
</reference>
<proteinExistence type="predicted"/>
<dbReference type="InterPro" id="IPR006427">
    <property type="entry name" value="Portal_HK97"/>
</dbReference>
<gene>
    <name evidence="1" type="ORF">B5P45_01560</name>
</gene>
<comment type="caution">
    <text evidence="1">The sequence shown here is derived from an EMBL/GenBank/DDBJ whole genome shotgun (WGS) entry which is preliminary data.</text>
</comment>
<dbReference type="InterPro" id="IPR006944">
    <property type="entry name" value="Phage/GTA_portal"/>
</dbReference>
<keyword evidence="2" id="KW-1185">Reference proteome</keyword>
<dbReference type="Gene3D" id="3.40.140.120">
    <property type="match status" value="1"/>
</dbReference>